<dbReference type="PROSITE" id="PS51257">
    <property type="entry name" value="PROKAR_LIPOPROTEIN"/>
    <property type="match status" value="1"/>
</dbReference>
<proteinExistence type="inferred from homology"/>
<feature type="signal peptide" evidence="7">
    <location>
        <begin position="1"/>
        <end position="24"/>
    </location>
</feature>
<dbReference type="InterPro" id="IPR028082">
    <property type="entry name" value="Peripla_BP_I"/>
</dbReference>
<evidence type="ECO:0000256" key="7">
    <source>
        <dbReference type="SAM" id="SignalP"/>
    </source>
</evidence>
<keyword evidence="3" id="KW-1003">Cell membrane</keyword>
<dbReference type="Proteomes" id="UP001183202">
    <property type="component" value="Unassembled WGS sequence"/>
</dbReference>
<gene>
    <name evidence="9" type="ORF">RM445_04310</name>
</gene>
<comment type="similarity">
    <text evidence="2">Belongs to the BMP lipoprotein family.</text>
</comment>
<evidence type="ECO:0000313" key="9">
    <source>
        <dbReference type="EMBL" id="MDT0348743.1"/>
    </source>
</evidence>
<keyword evidence="10" id="KW-1185">Reference proteome</keyword>
<feature type="domain" description="ABC transporter substrate-binding protein PnrA-like" evidence="8">
    <location>
        <begin position="77"/>
        <end position="382"/>
    </location>
</feature>
<dbReference type="PANTHER" id="PTHR34296">
    <property type="entry name" value="TRANSCRIPTIONAL ACTIVATOR PROTEIN MED"/>
    <property type="match status" value="1"/>
</dbReference>
<dbReference type="Pfam" id="PF02608">
    <property type="entry name" value="Bmp"/>
    <property type="match status" value="1"/>
</dbReference>
<name>A0ABU2N6R7_9PSEU</name>
<evidence type="ECO:0000256" key="5">
    <source>
        <dbReference type="ARBA" id="ARBA00023136"/>
    </source>
</evidence>
<keyword evidence="5" id="KW-0472">Membrane</keyword>
<dbReference type="InterPro" id="IPR003760">
    <property type="entry name" value="PnrA-like"/>
</dbReference>
<keyword evidence="4 7" id="KW-0732">Signal</keyword>
<comment type="caution">
    <text evidence="9">The sequence shown here is derived from an EMBL/GenBank/DDBJ whole genome shotgun (WGS) entry which is preliminary data.</text>
</comment>
<evidence type="ECO:0000256" key="3">
    <source>
        <dbReference type="ARBA" id="ARBA00022475"/>
    </source>
</evidence>
<evidence type="ECO:0000256" key="1">
    <source>
        <dbReference type="ARBA" id="ARBA00004193"/>
    </source>
</evidence>
<evidence type="ECO:0000259" key="8">
    <source>
        <dbReference type="Pfam" id="PF02608"/>
    </source>
</evidence>
<evidence type="ECO:0000256" key="4">
    <source>
        <dbReference type="ARBA" id="ARBA00022729"/>
    </source>
</evidence>
<dbReference type="Gene3D" id="3.40.50.2300">
    <property type="match status" value="2"/>
</dbReference>
<evidence type="ECO:0000256" key="6">
    <source>
        <dbReference type="ARBA" id="ARBA00023288"/>
    </source>
</evidence>
<evidence type="ECO:0000256" key="2">
    <source>
        <dbReference type="ARBA" id="ARBA00008610"/>
    </source>
</evidence>
<organism evidence="9 10">
    <name type="scientific">Pseudonocardia charpentierae</name>
    <dbReference type="NCBI Taxonomy" id="3075545"/>
    <lineage>
        <taxon>Bacteria</taxon>
        <taxon>Bacillati</taxon>
        <taxon>Actinomycetota</taxon>
        <taxon>Actinomycetes</taxon>
        <taxon>Pseudonocardiales</taxon>
        <taxon>Pseudonocardiaceae</taxon>
        <taxon>Pseudonocardia</taxon>
    </lineage>
</organism>
<dbReference type="SUPFAM" id="SSF53822">
    <property type="entry name" value="Periplasmic binding protein-like I"/>
    <property type="match status" value="1"/>
</dbReference>
<comment type="subcellular location">
    <subcellularLocation>
        <location evidence="1">Cell membrane</location>
        <topology evidence="1">Lipid-anchor</topology>
    </subcellularLocation>
</comment>
<dbReference type="CDD" id="cd06354">
    <property type="entry name" value="PBP1_PrnA-like"/>
    <property type="match status" value="1"/>
</dbReference>
<reference evidence="10" key="1">
    <citation type="submission" date="2023-07" db="EMBL/GenBank/DDBJ databases">
        <title>30 novel species of actinomycetes from the DSMZ collection.</title>
        <authorList>
            <person name="Nouioui I."/>
        </authorList>
    </citation>
    <scope>NUCLEOTIDE SEQUENCE [LARGE SCALE GENOMIC DNA]</scope>
    <source>
        <strain evidence="10">DSM 45834</strain>
    </source>
</reference>
<evidence type="ECO:0000313" key="10">
    <source>
        <dbReference type="Proteomes" id="UP001183202"/>
    </source>
</evidence>
<protein>
    <submittedName>
        <fullName evidence="9">BMP family ABC transporter substrate-binding protein</fullName>
    </submittedName>
</protein>
<dbReference type="EMBL" id="JAVREJ010000002">
    <property type="protein sequence ID" value="MDT0348743.1"/>
    <property type="molecule type" value="Genomic_DNA"/>
</dbReference>
<dbReference type="RefSeq" id="WP_311554676.1">
    <property type="nucleotide sequence ID" value="NZ_JAVREJ010000002.1"/>
</dbReference>
<feature type="chain" id="PRO_5046550452" evidence="7">
    <location>
        <begin position="25"/>
        <end position="384"/>
    </location>
</feature>
<accession>A0ABU2N6R7</accession>
<dbReference type="PANTHER" id="PTHR34296:SF2">
    <property type="entry name" value="ABC TRANSPORTER GUANOSINE-BINDING PROTEIN NUPN"/>
    <property type="match status" value="1"/>
</dbReference>
<sequence length="384" mass="38887">MRTRRGFALAAAVLSSALVVTGCARDTGTPSAGGGATAGGTQCTRNAAPAAAGAAASTAPAAAKSDASGLKVGLAYDIGGRGDQSFNDAAAAGLERAINELNLVKENTRELSAAPNESEDAAATRLRQLVSDGFNPIVAVGFKYATATQTVAAENPQVNFAIVDDNTVDLPNVTPLVFAEEQGSFLVGAAAALKTTACKIGFVGGVETPLIQKFEAGYEAGAKAVAPDIQIDAKYLTPAGDFTGFNDPAKATEVTRGQLDGGADVIYHASGASGKGVFEAVSAASTAQAPKWAIGVDSDQAKTATPPTDERILTSMLKRVDVAVYDYINASAAGDRSTLPKVFDLKVDGVGYATTGDHVADIAPQLDAYKASIISGQVTVPSTP</sequence>
<dbReference type="InterPro" id="IPR050957">
    <property type="entry name" value="BMP_lipoprotein"/>
</dbReference>
<keyword evidence="6" id="KW-0449">Lipoprotein</keyword>